<reference evidence="3" key="1">
    <citation type="journal article" date="2013" name="Proc. Natl. Acad. Sci. U.S.A.">
        <title>Improving the coverage of the cyanobacterial phylum using diversity-driven genome sequencing.</title>
        <authorList>
            <person name="Shih P.M."/>
            <person name="Wu D."/>
            <person name="Latifi A."/>
            <person name="Axen S.D."/>
            <person name="Fewer D.P."/>
            <person name="Talla E."/>
            <person name="Calteau A."/>
            <person name="Cai F."/>
            <person name="Tandeau de Marsac N."/>
            <person name="Rippka R."/>
            <person name="Herdman M."/>
            <person name="Sivonen K."/>
            <person name="Coursin T."/>
            <person name="Laurent T."/>
            <person name="Goodwin L."/>
            <person name="Nolan M."/>
            <person name="Davenport K.W."/>
            <person name="Han C.S."/>
            <person name="Rubin E.M."/>
            <person name="Eisen J.A."/>
            <person name="Woyke T."/>
            <person name="Gugger M."/>
            <person name="Kerfeld C.A."/>
        </authorList>
    </citation>
    <scope>NUCLEOTIDE SEQUENCE [LARGE SCALE GENOMIC DNA]</scope>
    <source>
        <strain evidence="3">ATCC 29371 / PCC 7437</strain>
        <plasmid evidence="3">Plasmid pSTA7437.01</plasmid>
    </source>
</reference>
<keyword evidence="3" id="KW-1185">Reference proteome</keyword>
<dbReference type="RefSeq" id="WP_015211979.1">
    <property type="nucleotide sequence ID" value="NC_019765.1"/>
</dbReference>
<accession>K9Y121</accession>
<feature type="region of interest" description="Disordered" evidence="1">
    <location>
        <begin position="144"/>
        <end position="203"/>
    </location>
</feature>
<protein>
    <recommendedName>
        <fullName evidence="4">Primosomal protein</fullName>
    </recommendedName>
</protein>
<gene>
    <name evidence="2" type="ordered locus">Sta7437_4613</name>
</gene>
<name>K9Y121_STAC7</name>
<evidence type="ECO:0008006" key="4">
    <source>
        <dbReference type="Google" id="ProtNLM"/>
    </source>
</evidence>
<feature type="compositionally biased region" description="Acidic residues" evidence="1">
    <location>
        <begin position="154"/>
        <end position="203"/>
    </location>
</feature>
<dbReference type="KEGG" id="scs:Sta7437_4613"/>
<feature type="region of interest" description="Disordered" evidence="1">
    <location>
        <begin position="1"/>
        <end position="33"/>
    </location>
</feature>
<dbReference type="Proteomes" id="UP000010473">
    <property type="component" value="Plasmid pSTA7437.01"/>
</dbReference>
<dbReference type="HOGENOM" id="CLU_100959_0_0_3"/>
<evidence type="ECO:0000313" key="3">
    <source>
        <dbReference type="Proteomes" id="UP000010473"/>
    </source>
</evidence>
<sequence>MATASRRTTRAANKNGASSNGKSNAKTTKTSAKVTPEKLASTLIAAAQKKFGVKLDTREQRIAKKVGYATRERLGKNLLGLAQDDFSWETWNKIFAKIFGEPTDLKYPPEIVAGAMAIIYHDVPTEPEAAVQALIDYNDRSLEERNRREREERENDDLNDIEELLDEDDELDDEEEDLDFVDEDEDEDLEDFDDDELDDFDED</sequence>
<dbReference type="EMBL" id="CP003654">
    <property type="protein sequence ID" value="AFZ38071.1"/>
    <property type="molecule type" value="Genomic_DNA"/>
</dbReference>
<evidence type="ECO:0000256" key="1">
    <source>
        <dbReference type="SAM" id="MobiDB-lite"/>
    </source>
</evidence>
<evidence type="ECO:0000313" key="2">
    <source>
        <dbReference type="EMBL" id="AFZ38071.1"/>
    </source>
</evidence>
<geneLocation type="plasmid" evidence="2 3">
    <name>pSTA7437.01</name>
</geneLocation>
<feature type="compositionally biased region" description="Basic and acidic residues" evidence="1">
    <location>
        <begin position="144"/>
        <end position="153"/>
    </location>
</feature>
<dbReference type="AlphaFoldDB" id="K9Y121"/>
<keyword evidence="2" id="KW-0614">Plasmid</keyword>
<organism evidence="2 3">
    <name type="scientific">Stanieria cyanosphaera (strain ATCC 29371 / PCC 7437)</name>
    <dbReference type="NCBI Taxonomy" id="111780"/>
    <lineage>
        <taxon>Bacteria</taxon>
        <taxon>Bacillati</taxon>
        <taxon>Cyanobacteriota</taxon>
        <taxon>Cyanophyceae</taxon>
        <taxon>Pleurocapsales</taxon>
        <taxon>Dermocarpellaceae</taxon>
        <taxon>Stanieria</taxon>
    </lineage>
</organism>
<proteinExistence type="predicted"/>